<feature type="chain" id="PRO_5038105853" description="Secreted protein" evidence="1">
    <location>
        <begin position="20"/>
        <end position="120"/>
    </location>
</feature>
<dbReference type="AlphaFoldDB" id="A0A922L8U6"/>
<dbReference type="EMBL" id="ASGP02000002">
    <property type="protein sequence ID" value="KAH9521982.1"/>
    <property type="molecule type" value="Genomic_DNA"/>
</dbReference>
<keyword evidence="3" id="KW-1185">Reference proteome</keyword>
<accession>A0A922L8U6</accession>
<reference evidence="2" key="2">
    <citation type="journal article" date="2022" name="Res Sq">
        <title>Comparative Genomics Reveals Insights into the Divergent Evolution of Astigmatic Mites and Household Pest Adaptations.</title>
        <authorList>
            <person name="Xiong Q."/>
            <person name="Wan A.T.-Y."/>
            <person name="Liu X.-Y."/>
            <person name="Fung C.S.-H."/>
            <person name="Xiao X."/>
            <person name="Malainual N."/>
            <person name="Hou J."/>
            <person name="Wang L."/>
            <person name="Wang M."/>
            <person name="Yang K."/>
            <person name="Cui Y."/>
            <person name="Leung E."/>
            <person name="Nong W."/>
            <person name="Shin S.-K."/>
            <person name="Au S."/>
            <person name="Jeong K.Y."/>
            <person name="Chew F.T."/>
            <person name="Hui J."/>
            <person name="Leung T.F."/>
            <person name="Tungtrongchitr A."/>
            <person name="Zhong N."/>
            <person name="Liu Z."/>
            <person name="Tsui S."/>
        </authorList>
    </citation>
    <scope>NUCLEOTIDE SEQUENCE</scope>
    <source>
        <strain evidence="2">Derf</strain>
        <tissue evidence="2">Whole organism</tissue>
    </source>
</reference>
<organism evidence="2 3">
    <name type="scientific">Dermatophagoides farinae</name>
    <name type="common">American house dust mite</name>
    <dbReference type="NCBI Taxonomy" id="6954"/>
    <lineage>
        <taxon>Eukaryota</taxon>
        <taxon>Metazoa</taxon>
        <taxon>Ecdysozoa</taxon>
        <taxon>Arthropoda</taxon>
        <taxon>Chelicerata</taxon>
        <taxon>Arachnida</taxon>
        <taxon>Acari</taxon>
        <taxon>Acariformes</taxon>
        <taxon>Sarcoptiformes</taxon>
        <taxon>Astigmata</taxon>
        <taxon>Psoroptidia</taxon>
        <taxon>Analgoidea</taxon>
        <taxon>Pyroglyphidae</taxon>
        <taxon>Dermatophagoidinae</taxon>
        <taxon>Dermatophagoides</taxon>
    </lineage>
</organism>
<evidence type="ECO:0000313" key="2">
    <source>
        <dbReference type="EMBL" id="KAH9521982.1"/>
    </source>
</evidence>
<reference evidence="2" key="1">
    <citation type="submission" date="2013-05" db="EMBL/GenBank/DDBJ databases">
        <authorList>
            <person name="Yim A.K.Y."/>
            <person name="Chan T.F."/>
            <person name="Ji K.M."/>
            <person name="Liu X.Y."/>
            <person name="Zhou J.W."/>
            <person name="Li R.Q."/>
            <person name="Yang K.Y."/>
            <person name="Li J."/>
            <person name="Li M."/>
            <person name="Law P.T.W."/>
            <person name="Wu Y.L."/>
            <person name="Cai Z.L."/>
            <person name="Qin H."/>
            <person name="Bao Y."/>
            <person name="Leung R.K.K."/>
            <person name="Ng P.K.S."/>
            <person name="Zou J."/>
            <person name="Zhong X.J."/>
            <person name="Ran P.X."/>
            <person name="Zhong N.S."/>
            <person name="Liu Z.G."/>
            <person name="Tsui S.K.W."/>
        </authorList>
    </citation>
    <scope>NUCLEOTIDE SEQUENCE</scope>
    <source>
        <strain evidence="2">Derf</strain>
        <tissue evidence="2">Whole organism</tissue>
    </source>
</reference>
<name>A0A922L8U6_DERFA</name>
<feature type="signal peptide" evidence="1">
    <location>
        <begin position="1"/>
        <end position="19"/>
    </location>
</feature>
<evidence type="ECO:0008006" key="4">
    <source>
        <dbReference type="Google" id="ProtNLM"/>
    </source>
</evidence>
<protein>
    <recommendedName>
        <fullName evidence="4">Secreted protein</fullName>
    </recommendedName>
</protein>
<keyword evidence="1" id="KW-0732">Signal</keyword>
<evidence type="ECO:0000256" key="1">
    <source>
        <dbReference type="SAM" id="SignalP"/>
    </source>
</evidence>
<proteinExistence type="predicted"/>
<gene>
    <name evidence="2" type="ORF">DERF_005588</name>
</gene>
<evidence type="ECO:0000313" key="3">
    <source>
        <dbReference type="Proteomes" id="UP000790347"/>
    </source>
</evidence>
<dbReference type="Proteomes" id="UP000790347">
    <property type="component" value="Unassembled WGS sequence"/>
</dbReference>
<comment type="caution">
    <text evidence="2">The sequence shown here is derived from an EMBL/GenBank/DDBJ whole genome shotgun (WGS) entry which is preliminary data.</text>
</comment>
<sequence length="120" mass="13881">MKSFIFIFIVVALFGLTIGNVELLSIRTAHIPQSADDVIDKDQLINRAQNLIKLGQNALANHKHTDKNQKAVEEIEQTIKYLTYSIRRMKNHDLTQLALSWEKNLINNFEKQLHESIKKL</sequence>